<dbReference type="PANTHER" id="PTHR24305:SF237">
    <property type="entry name" value="CYTOCHROME P450 MONOOXYGENASE ATNE-RELATED"/>
    <property type="match status" value="1"/>
</dbReference>
<dbReference type="GO" id="GO:0020037">
    <property type="term" value="F:heme binding"/>
    <property type="evidence" value="ECO:0007669"/>
    <property type="project" value="InterPro"/>
</dbReference>
<keyword evidence="3 8" id="KW-0349">Heme</keyword>
<keyword evidence="6 8" id="KW-0408">Iron</keyword>
<dbReference type="PANTHER" id="PTHR24305">
    <property type="entry name" value="CYTOCHROME P450"/>
    <property type="match status" value="1"/>
</dbReference>
<dbReference type="InterPro" id="IPR036396">
    <property type="entry name" value="Cyt_P450_sf"/>
</dbReference>
<keyword evidence="5 9" id="KW-0560">Oxidoreductase</keyword>
<evidence type="ECO:0000256" key="9">
    <source>
        <dbReference type="RuleBase" id="RU000461"/>
    </source>
</evidence>
<evidence type="ECO:0000313" key="11">
    <source>
        <dbReference type="Proteomes" id="UP000024533"/>
    </source>
</evidence>
<dbReference type="PRINTS" id="PR00465">
    <property type="entry name" value="EP450IV"/>
</dbReference>
<comment type="cofactor">
    <cofactor evidence="1 8">
        <name>heme</name>
        <dbReference type="ChEBI" id="CHEBI:30413"/>
    </cofactor>
</comment>
<evidence type="ECO:0000313" key="10">
    <source>
        <dbReference type="EMBL" id="KDB20138.1"/>
    </source>
</evidence>
<comment type="caution">
    <text evidence="10">The sequence shown here is derived from an EMBL/GenBank/DDBJ whole genome shotgun (WGS) entry which is preliminary data.</text>
</comment>
<evidence type="ECO:0000256" key="2">
    <source>
        <dbReference type="ARBA" id="ARBA00010617"/>
    </source>
</evidence>
<name>A0A059IXG7_TRIIM</name>
<dbReference type="InterPro" id="IPR002403">
    <property type="entry name" value="Cyt_P450_E_grp-IV"/>
</dbReference>
<dbReference type="SUPFAM" id="SSF48264">
    <property type="entry name" value="Cytochrome P450"/>
    <property type="match status" value="1"/>
</dbReference>
<evidence type="ECO:0000256" key="6">
    <source>
        <dbReference type="ARBA" id="ARBA00023004"/>
    </source>
</evidence>
<comment type="similarity">
    <text evidence="2 9">Belongs to the cytochrome P450 family.</text>
</comment>
<evidence type="ECO:0000256" key="8">
    <source>
        <dbReference type="PIRSR" id="PIRSR602403-1"/>
    </source>
</evidence>
<dbReference type="GO" id="GO:0016705">
    <property type="term" value="F:oxidoreductase activity, acting on paired donors, with incorporation or reduction of molecular oxygen"/>
    <property type="evidence" value="ECO:0007669"/>
    <property type="project" value="InterPro"/>
</dbReference>
<gene>
    <name evidence="10" type="ORF">H109_07887</name>
</gene>
<dbReference type="InterPro" id="IPR050121">
    <property type="entry name" value="Cytochrome_P450_monoxygenase"/>
</dbReference>
<dbReference type="HOGENOM" id="CLU_001570_14_11_1"/>
<dbReference type="OrthoDB" id="1470350at2759"/>
<reference evidence="10 11" key="1">
    <citation type="submission" date="2014-02" db="EMBL/GenBank/DDBJ databases">
        <title>The Genome Sequence of Trichophyton interdigitale MR816.</title>
        <authorList>
            <consortium name="The Broad Institute Genomics Platform"/>
            <person name="Cuomo C.A."/>
            <person name="White T.C."/>
            <person name="Graser Y."/>
            <person name="Martinez-Rossi N."/>
            <person name="Heitman J."/>
            <person name="Young S.K."/>
            <person name="Zeng Q."/>
            <person name="Gargeya S."/>
            <person name="Abouelleil A."/>
            <person name="Alvarado L."/>
            <person name="Chapman S.B."/>
            <person name="Gainer-Dewar J."/>
            <person name="Goldberg J."/>
            <person name="Griggs A."/>
            <person name="Gujja S."/>
            <person name="Hansen M."/>
            <person name="Howarth C."/>
            <person name="Imamovic A."/>
            <person name="Larimer J."/>
            <person name="Martinez D."/>
            <person name="Murphy C."/>
            <person name="Pearson M.D."/>
            <person name="Persinoti G."/>
            <person name="Poon T."/>
            <person name="Priest M."/>
            <person name="Roberts A.D."/>
            <person name="Saif S."/>
            <person name="Shea T.D."/>
            <person name="Sykes S.N."/>
            <person name="Wortman J."/>
            <person name="Nusbaum C."/>
            <person name="Birren B."/>
        </authorList>
    </citation>
    <scope>NUCLEOTIDE SEQUENCE [LARGE SCALE GENOMIC DNA]</scope>
    <source>
        <strain evidence="10 11">MR816</strain>
    </source>
</reference>
<evidence type="ECO:0000256" key="1">
    <source>
        <dbReference type="ARBA" id="ARBA00001971"/>
    </source>
</evidence>
<keyword evidence="11" id="KW-1185">Reference proteome</keyword>
<dbReference type="Proteomes" id="UP000024533">
    <property type="component" value="Unassembled WGS sequence"/>
</dbReference>
<dbReference type="GO" id="GO:0004497">
    <property type="term" value="F:monooxygenase activity"/>
    <property type="evidence" value="ECO:0007669"/>
    <property type="project" value="UniProtKB-KW"/>
</dbReference>
<evidence type="ECO:0000256" key="4">
    <source>
        <dbReference type="ARBA" id="ARBA00022723"/>
    </source>
</evidence>
<sequence length="463" mass="52216">MGYHAWKGDIHLDLWLCHLKYGPAVRYCPNYVSFNTNIYGMGSNAWKHRQFELLSPRAQNLVTLHDKKIHAQRRRLIGRSFTDTYIKTFEDKILDHINSFCEGINLLPQQQHSGRWKSAIKISDWCSYLIFDINTDFIFGSSSSLLKSNKYRYVLHDIKEASTRNAVLAYLPSLAIGGLHRRLFPEAVKGTRSFWNFIKSAIINHSKSMENRCVLSNLLQVTNSSSEPPLGTETIQSESGGLALAGLDTTVTAMSSVFFYLSRNQHAYEKLASEVRSSFPSADDIRLGPTLRQCKYLNACIDECLRITPPIGSCPWREVGKGGITVDNNFIPEGYSVGTSIYSIHHNEKYFTRPHEFIPERWIVDEHDTQKAAEVATAKAAFTPFSIGPRGCIGRPLVYSNLKLTIATLIWKYDFRLADGAAGGKGAGNPLGERGRTNPVEFQVLDRIMSIVDGPMIQFRHRT</sequence>
<dbReference type="InterPro" id="IPR017972">
    <property type="entry name" value="Cyt_P450_CS"/>
</dbReference>
<dbReference type="STRING" id="1215338.A0A059IXG7"/>
<dbReference type="AlphaFoldDB" id="A0A059IXG7"/>
<keyword evidence="4 8" id="KW-0479">Metal-binding</keyword>
<evidence type="ECO:0000256" key="3">
    <source>
        <dbReference type="ARBA" id="ARBA00022617"/>
    </source>
</evidence>
<feature type="binding site" description="axial binding residue" evidence="8">
    <location>
        <position position="392"/>
    </location>
    <ligand>
        <name>heme</name>
        <dbReference type="ChEBI" id="CHEBI:30413"/>
    </ligand>
    <ligandPart>
        <name>Fe</name>
        <dbReference type="ChEBI" id="CHEBI:18248"/>
    </ligandPart>
</feature>
<dbReference type="PROSITE" id="PS00086">
    <property type="entry name" value="CYTOCHROME_P450"/>
    <property type="match status" value="1"/>
</dbReference>
<dbReference type="OMA" id="GFICKEQ"/>
<evidence type="ECO:0000256" key="7">
    <source>
        <dbReference type="ARBA" id="ARBA00023033"/>
    </source>
</evidence>
<proteinExistence type="inferred from homology"/>
<keyword evidence="7 9" id="KW-0503">Monooxygenase</keyword>
<protein>
    <submittedName>
        <fullName evidence="10">Uncharacterized protein</fullName>
    </submittedName>
</protein>
<organism evidence="10 11">
    <name type="scientific">Trichophyton interdigitale (strain MR816)</name>
    <dbReference type="NCBI Taxonomy" id="1215338"/>
    <lineage>
        <taxon>Eukaryota</taxon>
        <taxon>Fungi</taxon>
        <taxon>Dikarya</taxon>
        <taxon>Ascomycota</taxon>
        <taxon>Pezizomycotina</taxon>
        <taxon>Eurotiomycetes</taxon>
        <taxon>Eurotiomycetidae</taxon>
        <taxon>Onygenales</taxon>
        <taxon>Arthrodermataceae</taxon>
        <taxon>Trichophyton</taxon>
    </lineage>
</organism>
<dbReference type="GO" id="GO:0005506">
    <property type="term" value="F:iron ion binding"/>
    <property type="evidence" value="ECO:0007669"/>
    <property type="project" value="InterPro"/>
</dbReference>
<evidence type="ECO:0000256" key="5">
    <source>
        <dbReference type="ARBA" id="ARBA00023002"/>
    </source>
</evidence>
<dbReference type="Gene3D" id="1.10.630.10">
    <property type="entry name" value="Cytochrome P450"/>
    <property type="match status" value="1"/>
</dbReference>
<dbReference type="CDD" id="cd11061">
    <property type="entry name" value="CYP67-like"/>
    <property type="match status" value="1"/>
</dbReference>
<dbReference type="Pfam" id="PF00067">
    <property type="entry name" value="p450"/>
    <property type="match status" value="1"/>
</dbReference>
<accession>A0A059IXG7</accession>
<dbReference type="InterPro" id="IPR001128">
    <property type="entry name" value="Cyt_P450"/>
</dbReference>
<dbReference type="EMBL" id="AOKY01000887">
    <property type="protein sequence ID" value="KDB20138.1"/>
    <property type="molecule type" value="Genomic_DNA"/>
</dbReference>
<dbReference type="PRINTS" id="PR00385">
    <property type="entry name" value="P450"/>
</dbReference>